<dbReference type="PIRSF" id="PIRSF035865">
    <property type="entry name" value="UCP035865"/>
    <property type="match status" value="1"/>
</dbReference>
<evidence type="ECO:0000313" key="2">
    <source>
        <dbReference type="Proteomes" id="UP001500791"/>
    </source>
</evidence>
<dbReference type="Pfam" id="PF10098">
    <property type="entry name" value="DUF2336"/>
    <property type="match status" value="1"/>
</dbReference>
<dbReference type="Proteomes" id="UP001500791">
    <property type="component" value="Unassembled WGS sequence"/>
</dbReference>
<reference evidence="2" key="1">
    <citation type="journal article" date="2019" name="Int. J. Syst. Evol. Microbiol.">
        <title>The Global Catalogue of Microorganisms (GCM) 10K type strain sequencing project: providing services to taxonomists for standard genome sequencing and annotation.</title>
        <authorList>
            <consortium name="The Broad Institute Genomics Platform"/>
            <consortium name="The Broad Institute Genome Sequencing Center for Infectious Disease"/>
            <person name="Wu L."/>
            <person name="Ma J."/>
        </authorList>
    </citation>
    <scope>NUCLEOTIDE SEQUENCE [LARGE SCALE GENOMIC DNA]</scope>
    <source>
        <strain evidence="2">JCM 13476</strain>
    </source>
</reference>
<accession>A0ABP3IB44</accession>
<protein>
    <submittedName>
        <fullName evidence="1">Pole-localized protein SpbR</fullName>
    </submittedName>
</protein>
<keyword evidence="2" id="KW-1185">Reference proteome</keyword>
<name>A0ABP3IB44_9CAUL</name>
<comment type="caution">
    <text evidence="1">The sequence shown here is derived from an EMBL/GenBank/DDBJ whole genome shotgun (WGS) entry which is preliminary data.</text>
</comment>
<proteinExistence type="predicted"/>
<gene>
    <name evidence="1" type="primary">spbR</name>
    <name evidence="1" type="ORF">GCM10009093_22570</name>
</gene>
<organism evidence="1 2">
    <name type="scientific">Brevundimonas terrae</name>
    <dbReference type="NCBI Taxonomy" id="363631"/>
    <lineage>
        <taxon>Bacteria</taxon>
        <taxon>Pseudomonadati</taxon>
        <taxon>Pseudomonadota</taxon>
        <taxon>Alphaproteobacteria</taxon>
        <taxon>Caulobacterales</taxon>
        <taxon>Caulobacteraceae</taxon>
        <taxon>Brevundimonas</taxon>
    </lineage>
</organism>
<dbReference type="InterPro" id="IPR019285">
    <property type="entry name" value="DUF2336"/>
</dbReference>
<dbReference type="EMBL" id="BAAAEJ010000008">
    <property type="protein sequence ID" value="GAA0395516.1"/>
    <property type="molecule type" value="Genomic_DNA"/>
</dbReference>
<dbReference type="RefSeq" id="WP_167178042.1">
    <property type="nucleotide sequence ID" value="NZ_BAAAEJ010000008.1"/>
</dbReference>
<evidence type="ECO:0000313" key="1">
    <source>
        <dbReference type="EMBL" id="GAA0395516.1"/>
    </source>
</evidence>
<sequence>MASGSLLVNETDLKLLIRSEVEEERATATHKLCRSMDRMDMSDEERAAAQKVIAFLSRDAAELVRRALSVTLRASTLMPTEVALRLAADIDTIAIPMISQSPVFGDDDLIAIIRAGRTHAQIAVASRHGLNRDVAEVVASDAGIEAVRRLAANDNADFSERAMSIAVDRFGHDEETVATLANRHILPPSIVDRLVLVATEQVKQHLITRHKVPLEAAVRLSDFARERATLDLLDEAIRSQNVPEFVRTLHARRALNASLLLRAVARGQMALFEHGLSVLAQVPHHRAWLMIHDAGPLGLRAIYDRGGLPPRLFSAFRAAVDTWRNIQAEGAELDAEAFRQRMLERFMTQMNTLGRDDLDYLMDRLDMVPTRDHAYAARPRIAVA</sequence>
<dbReference type="InterPro" id="IPR014598">
    <property type="entry name" value="UCP035865"/>
</dbReference>